<dbReference type="InterPro" id="IPR059000">
    <property type="entry name" value="ATPase_P-type_domA"/>
</dbReference>
<evidence type="ECO:0000256" key="15">
    <source>
        <dbReference type="ARBA" id="ARBA00048694"/>
    </source>
</evidence>
<dbReference type="Proteomes" id="UP000054166">
    <property type="component" value="Unassembled WGS sequence"/>
</dbReference>
<keyword evidence="8" id="KW-0106">Calcium</keyword>
<dbReference type="SUPFAM" id="SSF81665">
    <property type="entry name" value="Calcium ATPase, transmembrane domain M"/>
    <property type="match status" value="1"/>
</dbReference>
<keyword evidence="3" id="KW-0813">Transport</keyword>
<sequence length="1068" mass="115400">MSTSSALSRPAFNGHAQGFYQADGPRSPSPPASTYFPRVSLELDREPQPTPDADQHFAYSTTLRRHQREGSLLQNPTAAGFQNMADELRSEGVAGLWRSVVHTVTGRFVGQDNTLENGYAPLRTEVEVGHKETPSARFAHCTVEDTLTQFQTSPDHGLSSSQIPNLQAIHGYNEFSVSTPEPVLLKFAKTIYESPLILLLCASAVVSAIMGNIDDAISITVAVLIVLTVGFVQEQRSEKSLEALNKLVPHHCRVLRDGQLIHILANELVPGDTITLTTGDRVPADVRLVFAIDLEIDESSLTGETVARRKGTDACVFEVGGTGGRQEPVGLADRTCVGYMGTLVRNGRGTGIVIATGTQTEFGVIFSMMQDVEEKRTPLQLSMDELAKKLSIISFAVIGVICLIGVLQERSWLEMFTIGVSLAVAAIPEGLPIVTTVTLALGVLRMAKRKAIVKKLHSVEALGSVSVICSDKTGTLTRNEQMVTEAYAVDEMVHIDPSVPVMPAERISPALTKTIEIGSLCNNASMTRNEHGEFVGQSTDVALLNVLDVFGIPDQRQNFTRLSERPFNSEQKYMAVSGAHGPANTAHMNIPPREMYYIKGSIDAILDRCRFYYVSDESTPGLDVNTRSVILSKAQATASRGLRVIAMAYGHGSVEPATRSSASSPIRSSPPTRSSSPDRGHEKNNLVFVGFQAMLDPPRKGVADAIGLLQSGGVQVVMITGDAEQTALSIAQKLGLRVGPRGSLGAEQSRYCLTGKAIDLMTKAQLKERVGSVSVFARTTPRHKMAIVEAFQSRGAVVAMTGDGVNDAPALKMADIGVSMGKSGTDVAKEAADVILVDDNFSTILPAVEEGKSIFHNIQNFLSFQLSTAAAALTLITLSTMFGLSNPLNAMQILFINILMDGPPSQSLGVDPVDPAIMRKPPRKKNEPIITRRLLCRVLFSAAIIVAGTLFIYKFALSDDHMSRREQTMTFTCFVFLDLVSAIQNRGLGCGLTQNKMLVTTVSISFIVQLALVYVPFMQAIFQTEPLLWRDLFTLLALAGTSMGLHEGRRRYERAAAASASYAAEEMA</sequence>
<keyword evidence="5" id="KW-0109">Calcium transport</keyword>
<keyword evidence="21" id="KW-1185">Reference proteome</keyword>
<dbReference type="OrthoDB" id="3352408at2759"/>
<dbReference type="FunFam" id="3.40.50.1000:FF:000028">
    <property type="entry name" value="Calcium-transporting P-type ATPase, putative"/>
    <property type="match status" value="1"/>
</dbReference>
<keyword evidence="12" id="KW-0406">Ion transport</keyword>
<dbReference type="SUPFAM" id="SSF56784">
    <property type="entry name" value="HAD-like"/>
    <property type="match status" value="1"/>
</dbReference>
<feature type="region of interest" description="Disordered" evidence="17">
    <location>
        <begin position="654"/>
        <end position="682"/>
    </location>
</feature>
<dbReference type="GO" id="GO:0005524">
    <property type="term" value="F:ATP binding"/>
    <property type="evidence" value="ECO:0007669"/>
    <property type="project" value="UniProtKB-KW"/>
</dbReference>
<evidence type="ECO:0000259" key="19">
    <source>
        <dbReference type="SMART" id="SM00831"/>
    </source>
</evidence>
<accession>A0A0C3BH36</accession>
<dbReference type="InParanoid" id="A0A0C3BH36"/>
<evidence type="ECO:0000256" key="4">
    <source>
        <dbReference type="ARBA" id="ARBA00022553"/>
    </source>
</evidence>
<comment type="catalytic activity">
    <reaction evidence="15">
        <text>Ca(2+)(in) + ATP + H2O = Ca(2+)(out) + ADP + phosphate + H(+)</text>
        <dbReference type="Rhea" id="RHEA:18105"/>
        <dbReference type="ChEBI" id="CHEBI:15377"/>
        <dbReference type="ChEBI" id="CHEBI:15378"/>
        <dbReference type="ChEBI" id="CHEBI:29108"/>
        <dbReference type="ChEBI" id="CHEBI:30616"/>
        <dbReference type="ChEBI" id="CHEBI:43474"/>
        <dbReference type="ChEBI" id="CHEBI:456216"/>
        <dbReference type="EC" id="7.2.2.10"/>
    </reaction>
</comment>
<evidence type="ECO:0000256" key="1">
    <source>
        <dbReference type="ARBA" id="ARBA00004127"/>
    </source>
</evidence>
<evidence type="ECO:0000313" key="20">
    <source>
        <dbReference type="EMBL" id="KIM76642.1"/>
    </source>
</evidence>
<dbReference type="SFLD" id="SFLDF00027">
    <property type="entry name" value="p-type_atpase"/>
    <property type="match status" value="1"/>
</dbReference>
<dbReference type="Pfam" id="PF00122">
    <property type="entry name" value="E1-E2_ATPase"/>
    <property type="match status" value="1"/>
</dbReference>
<dbReference type="Gene3D" id="2.70.150.10">
    <property type="entry name" value="Calcium-transporting ATPase, cytoplasmic transduction domain A"/>
    <property type="match status" value="1"/>
</dbReference>
<feature type="region of interest" description="Disordered" evidence="17">
    <location>
        <begin position="1"/>
        <end position="36"/>
    </location>
</feature>
<dbReference type="InterPro" id="IPR018303">
    <property type="entry name" value="ATPase_P-typ_P_site"/>
</dbReference>
<dbReference type="PRINTS" id="PR00119">
    <property type="entry name" value="CATATPASE"/>
</dbReference>
<dbReference type="GO" id="GO:0031090">
    <property type="term" value="C:organelle membrane"/>
    <property type="evidence" value="ECO:0007669"/>
    <property type="project" value="UniProtKB-ARBA"/>
</dbReference>
<dbReference type="SFLD" id="SFLDG00002">
    <property type="entry name" value="C1.7:_P-type_atpase_like"/>
    <property type="match status" value="1"/>
</dbReference>
<organism evidence="20 21">
    <name type="scientific">Piloderma croceum (strain F 1598)</name>
    <dbReference type="NCBI Taxonomy" id="765440"/>
    <lineage>
        <taxon>Eukaryota</taxon>
        <taxon>Fungi</taxon>
        <taxon>Dikarya</taxon>
        <taxon>Basidiomycota</taxon>
        <taxon>Agaricomycotina</taxon>
        <taxon>Agaricomycetes</taxon>
        <taxon>Agaricomycetidae</taxon>
        <taxon>Atheliales</taxon>
        <taxon>Atheliaceae</taxon>
        <taxon>Piloderma</taxon>
    </lineage>
</organism>
<dbReference type="STRING" id="765440.A0A0C3BH36"/>
<feature type="domain" description="Cation-transporting P-type ATPase N-terminal" evidence="19">
    <location>
        <begin position="137"/>
        <end position="212"/>
    </location>
</feature>
<dbReference type="EMBL" id="KN833033">
    <property type="protein sequence ID" value="KIM76642.1"/>
    <property type="molecule type" value="Genomic_DNA"/>
</dbReference>
<keyword evidence="11 18" id="KW-1133">Transmembrane helix</keyword>
<feature type="transmembrane region" description="Helical" evidence="18">
    <location>
        <begin position="968"/>
        <end position="985"/>
    </location>
</feature>
<dbReference type="FunFam" id="3.40.50.1000:FF:000001">
    <property type="entry name" value="Phospholipid-transporting ATPase IC"/>
    <property type="match status" value="1"/>
</dbReference>
<evidence type="ECO:0000256" key="17">
    <source>
        <dbReference type="SAM" id="MobiDB-lite"/>
    </source>
</evidence>
<dbReference type="InterPro" id="IPR008250">
    <property type="entry name" value="ATPase_P-typ_transduc_dom_A_sf"/>
</dbReference>
<feature type="transmembrane region" description="Helical" evidence="18">
    <location>
        <begin position="1027"/>
        <end position="1045"/>
    </location>
</feature>
<keyword evidence="4" id="KW-0597">Phosphoprotein</keyword>
<dbReference type="FunCoup" id="A0A0C3BH36">
    <property type="interactions" value="273"/>
</dbReference>
<dbReference type="AlphaFoldDB" id="A0A0C3BH36"/>
<dbReference type="Gene3D" id="3.40.1110.10">
    <property type="entry name" value="Calcium-transporting ATPase, cytoplasmic domain N"/>
    <property type="match status" value="1"/>
</dbReference>
<comment type="subcellular location">
    <subcellularLocation>
        <location evidence="1">Endomembrane system</location>
        <topology evidence="1">Multi-pass membrane protein</topology>
    </subcellularLocation>
</comment>
<dbReference type="InterPro" id="IPR023299">
    <property type="entry name" value="ATPase_P-typ_cyto_dom_N"/>
</dbReference>
<proteinExistence type="inferred from homology"/>
<evidence type="ECO:0000256" key="9">
    <source>
        <dbReference type="ARBA" id="ARBA00022840"/>
    </source>
</evidence>
<dbReference type="InterPro" id="IPR023214">
    <property type="entry name" value="HAD_sf"/>
</dbReference>
<dbReference type="InterPro" id="IPR044492">
    <property type="entry name" value="P_typ_ATPase_HD_dom"/>
</dbReference>
<dbReference type="FunFam" id="2.70.150.10:FF:000008">
    <property type="entry name" value="Calcium-transporting ATPase"/>
    <property type="match status" value="1"/>
</dbReference>
<dbReference type="SUPFAM" id="SSF81660">
    <property type="entry name" value="Metal cation-transporting ATPase, ATP-binding domain N"/>
    <property type="match status" value="1"/>
</dbReference>
<evidence type="ECO:0000256" key="12">
    <source>
        <dbReference type="ARBA" id="ARBA00023065"/>
    </source>
</evidence>
<evidence type="ECO:0000256" key="5">
    <source>
        <dbReference type="ARBA" id="ARBA00022568"/>
    </source>
</evidence>
<keyword evidence="13 18" id="KW-0472">Membrane</keyword>
<evidence type="ECO:0000313" key="21">
    <source>
        <dbReference type="Proteomes" id="UP000054166"/>
    </source>
</evidence>
<evidence type="ECO:0000256" key="2">
    <source>
        <dbReference type="ARBA" id="ARBA00012790"/>
    </source>
</evidence>
<reference evidence="21" key="2">
    <citation type="submission" date="2015-01" db="EMBL/GenBank/DDBJ databases">
        <title>Evolutionary Origins and Diversification of the Mycorrhizal Mutualists.</title>
        <authorList>
            <consortium name="DOE Joint Genome Institute"/>
            <consortium name="Mycorrhizal Genomics Consortium"/>
            <person name="Kohler A."/>
            <person name="Kuo A."/>
            <person name="Nagy L.G."/>
            <person name="Floudas D."/>
            <person name="Copeland A."/>
            <person name="Barry K.W."/>
            <person name="Cichocki N."/>
            <person name="Veneault-Fourrey C."/>
            <person name="LaButti K."/>
            <person name="Lindquist E.A."/>
            <person name="Lipzen A."/>
            <person name="Lundell T."/>
            <person name="Morin E."/>
            <person name="Murat C."/>
            <person name="Riley R."/>
            <person name="Ohm R."/>
            <person name="Sun H."/>
            <person name="Tunlid A."/>
            <person name="Henrissat B."/>
            <person name="Grigoriev I.V."/>
            <person name="Hibbett D.S."/>
            <person name="Martin F."/>
        </authorList>
    </citation>
    <scope>NUCLEOTIDE SEQUENCE [LARGE SCALE GENOMIC DNA]</scope>
    <source>
        <strain evidence="21">F 1598</strain>
    </source>
</reference>
<name>A0A0C3BH36_PILCF</name>
<dbReference type="Pfam" id="PF13246">
    <property type="entry name" value="Cation_ATPase"/>
    <property type="match status" value="1"/>
</dbReference>
<protein>
    <recommendedName>
        <fullName evidence="16">Calcium-transporting ATPase 1</fullName>
        <ecNumber evidence="2">7.2.2.10</ecNumber>
    </recommendedName>
</protein>
<dbReference type="InterPro" id="IPR004014">
    <property type="entry name" value="ATPase_P-typ_cation-transptr_N"/>
</dbReference>
<keyword evidence="7" id="KW-0547">Nucleotide-binding</keyword>
<feature type="transmembrane region" description="Helical" evidence="18">
    <location>
        <begin position="420"/>
        <end position="444"/>
    </location>
</feature>
<dbReference type="NCBIfam" id="TIGR01494">
    <property type="entry name" value="ATPase_P-type"/>
    <property type="match status" value="2"/>
</dbReference>
<dbReference type="SFLD" id="SFLDS00003">
    <property type="entry name" value="Haloacid_Dehalogenase"/>
    <property type="match status" value="1"/>
</dbReference>
<dbReference type="GO" id="GO:0012505">
    <property type="term" value="C:endomembrane system"/>
    <property type="evidence" value="ECO:0007669"/>
    <property type="project" value="UniProtKB-SubCell"/>
</dbReference>
<evidence type="ECO:0000256" key="10">
    <source>
        <dbReference type="ARBA" id="ARBA00022967"/>
    </source>
</evidence>
<reference evidence="20 21" key="1">
    <citation type="submission" date="2014-04" db="EMBL/GenBank/DDBJ databases">
        <authorList>
            <consortium name="DOE Joint Genome Institute"/>
            <person name="Kuo A."/>
            <person name="Tarkka M."/>
            <person name="Buscot F."/>
            <person name="Kohler A."/>
            <person name="Nagy L.G."/>
            <person name="Floudas D."/>
            <person name="Copeland A."/>
            <person name="Barry K.W."/>
            <person name="Cichocki N."/>
            <person name="Veneault-Fourrey C."/>
            <person name="LaButti K."/>
            <person name="Lindquist E.A."/>
            <person name="Lipzen A."/>
            <person name="Lundell T."/>
            <person name="Morin E."/>
            <person name="Murat C."/>
            <person name="Sun H."/>
            <person name="Tunlid A."/>
            <person name="Henrissat B."/>
            <person name="Grigoriev I.V."/>
            <person name="Hibbett D.S."/>
            <person name="Martin F."/>
            <person name="Nordberg H.P."/>
            <person name="Cantor M.N."/>
            <person name="Hua S.X."/>
        </authorList>
    </citation>
    <scope>NUCLEOTIDE SEQUENCE [LARGE SCALE GENOMIC DNA]</scope>
    <source>
        <strain evidence="20 21">F 1598</strain>
    </source>
</reference>
<dbReference type="GO" id="GO:0016887">
    <property type="term" value="F:ATP hydrolysis activity"/>
    <property type="evidence" value="ECO:0007669"/>
    <property type="project" value="InterPro"/>
</dbReference>
<dbReference type="InterPro" id="IPR023298">
    <property type="entry name" value="ATPase_P-typ_TM_dom_sf"/>
</dbReference>
<evidence type="ECO:0000256" key="6">
    <source>
        <dbReference type="ARBA" id="ARBA00022692"/>
    </source>
</evidence>
<evidence type="ECO:0000256" key="16">
    <source>
        <dbReference type="ARBA" id="ARBA00067949"/>
    </source>
</evidence>
<dbReference type="Pfam" id="PF00690">
    <property type="entry name" value="Cation_ATPase_N"/>
    <property type="match status" value="1"/>
</dbReference>
<evidence type="ECO:0000256" key="7">
    <source>
        <dbReference type="ARBA" id="ARBA00022741"/>
    </source>
</evidence>
<dbReference type="PROSITE" id="PS00154">
    <property type="entry name" value="ATPASE_E1_E2"/>
    <property type="match status" value="1"/>
</dbReference>
<feature type="transmembrane region" description="Helical" evidence="18">
    <location>
        <begin position="997"/>
        <end position="1015"/>
    </location>
</feature>
<dbReference type="EC" id="7.2.2.10" evidence="2"/>
<dbReference type="Gene3D" id="1.20.1110.10">
    <property type="entry name" value="Calcium-transporting ATPase, transmembrane domain"/>
    <property type="match status" value="1"/>
</dbReference>
<evidence type="ECO:0000256" key="13">
    <source>
        <dbReference type="ARBA" id="ARBA00023136"/>
    </source>
</evidence>
<dbReference type="Pfam" id="PF00689">
    <property type="entry name" value="Cation_ATPase_C"/>
    <property type="match status" value="1"/>
</dbReference>
<evidence type="ECO:0000256" key="8">
    <source>
        <dbReference type="ARBA" id="ARBA00022837"/>
    </source>
</evidence>
<evidence type="ECO:0000256" key="11">
    <source>
        <dbReference type="ARBA" id="ARBA00022989"/>
    </source>
</evidence>
<dbReference type="Gene3D" id="3.40.50.1000">
    <property type="entry name" value="HAD superfamily/HAD-like"/>
    <property type="match status" value="1"/>
</dbReference>
<dbReference type="InterPro" id="IPR001757">
    <property type="entry name" value="P_typ_ATPase"/>
</dbReference>
<feature type="compositionally biased region" description="Low complexity" evidence="17">
    <location>
        <begin position="656"/>
        <end position="675"/>
    </location>
</feature>
<evidence type="ECO:0000256" key="18">
    <source>
        <dbReference type="SAM" id="Phobius"/>
    </source>
</evidence>
<evidence type="ECO:0000256" key="14">
    <source>
        <dbReference type="ARBA" id="ARBA00038148"/>
    </source>
</evidence>
<keyword evidence="10" id="KW-1278">Translocase</keyword>
<dbReference type="PANTHER" id="PTHR42861">
    <property type="entry name" value="CALCIUM-TRANSPORTING ATPASE"/>
    <property type="match status" value="1"/>
</dbReference>
<keyword evidence="6 18" id="KW-0812">Transmembrane</keyword>
<keyword evidence="9" id="KW-0067">ATP-binding</keyword>
<comment type="similarity">
    <text evidence="14">Belongs to the cation transport ATPase (P-type) (TC 3.A.3) family.</text>
</comment>
<dbReference type="InterPro" id="IPR006068">
    <property type="entry name" value="ATPase_P-typ_cation-transptr_C"/>
</dbReference>
<dbReference type="HOGENOM" id="CLU_002360_3_3_1"/>
<dbReference type="SMART" id="SM00831">
    <property type="entry name" value="Cation_ATPase_N"/>
    <property type="match status" value="1"/>
</dbReference>
<dbReference type="SUPFAM" id="SSF81653">
    <property type="entry name" value="Calcium ATPase, transduction domain A"/>
    <property type="match status" value="1"/>
</dbReference>
<dbReference type="GO" id="GO:0005384">
    <property type="term" value="F:manganese ion transmembrane transporter activity"/>
    <property type="evidence" value="ECO:0007669"/>
    <property type="project" value="UniProtKB-ARBA"/>
</dbReference>
<dbReference type="GO" id="GO:0005388">
    <property type="term" value="F:P-type calcium transporter activity"/>
    <property type="evidence" value="ECO:0007669"/>
    <property type="project" value="UniProtKB-EC"/>
</dbReference>
<dbReference type="InterPro" id="IPR036412">
    <property type="entry name" value="HAD-like_sf"/>
</dbReference>
<feature type="transmembrane region" description="Helical" evidence="18">
    <location>
        <begin position="934"/>
        <end position="956"/>
    </location>
</feature>
<gene>
    <name evidence="20" type="ORF">PILCRDRAFT_12684</name>
</gene>
<feature type="transmembrane region" description="Helical" evidence="18">
    <location>
        <begin position="390"/>
        <end position="408"/>
    </location>
</feature>
<dbReference type="GO" id="GO:0005737">
    <property type="term" value="C:cytoplasm"/>
    <property type="evidence" value="ECO:0007669"/>
    <property type="project" value="UniProtKB-ARBA"/>
</dbReference>
<evidence type="ECO:0000256" key="3">
    <source>
        <dbReference type="ARBA" id="ARBA00022448"/>
    </source>
</evidence>